<dbReference type="Proteomes" id="UP000018542">
    <property type="component" value="Chromosome"/>
</dbReference>
<protein>
    <recommendedName>
        <fullName evidence="3">Toxin-antitoxin system HicB family antitoxin</fullName>
    </recommendedName>
</protein>
<dbReference type="GO" id="GO:0006355">
    <property type="term" value="P:regulation of DNA-templated transcription"/>
    <property type="evidence" value="ECO:0007669"/>
    <property type="project" value="InterPro"/>
</dbReference>
<dbReference type="RefSeq" id="WP_023788395.1">
    <property type="nucleotide sequence ID" value="NC_022997.1"/>
</dbReference>
<sequence length="58" mass="6266">MKKDTSVNVRLTSELKAALQKLANADARKLSAYIELVLSAHVTAAKASASPDEARKKR</sequence>
<keyword evidence="2" id="KW-1185">Reference proteome</keyword>
<dbReference type="AlphaFoldDB" id="V5SIM1"/>
<organism evidence="1 2">
    <name type="scientific">Hyphomicrobium nitrativorans NL23</name>
    <dbReference type="NCBI Taxonomy" id="1029756"/>
    <lineage>
        <taxon>Bacteria</taxon>
        <taxon>Pseudomonadati</taxon>
        <taxon>Pseudomonadota</taxon>
        <taxon>Alphaproteobacteria</taxon>
        <taxon>Hyphomicrobiales</taxon>
        <taxon>Hyphomicrobiaceae</taxon>
        <taxon>Hyphomicrobium</taxon>
    </lineage>
</organism>
<evidence type="ECO:0000313" key="2">
    <source>
        <dbReference type="Proteomes" id="UP000018542"/>
    </source>
</evidence>
<gene>
    <name evidence="1" type="ORF">W911_15460</name>
</gene>
<evidence type="ECO:0000313" key="1">
    <source>
        <dbReference type="EMBL" id="AHB50383.1"/>
    </source>
</evidence>
<accession>V5SIM1</accession>
<evidence type="ECO:0008006" key="3">
    <source>
        <dbReference type="Google" id="ProtNLM"/>
    </source>
</evidence>
<name>V5SIM1_9HYPH</name>
<dbReference type="KEGG" id="hni:W911_15460"/>
<dbReference type="InterPro" id="IPR013321">
    <property type="entry name" value="Arc_rbn_hlx_hlx"/>
</dbReference>
<dbReference type="PATRIC" id="fig|1029756.8.peg.3222"/>
<dbReference type="Gene3D" id="1.10.1220.10">
    <property type="entry name" value="Met repressor-like"/>
    <property type="match status" value="1"/>
</dbReference>
<reference evidence="1 2" key="1">
    <citation type="journal article" date="2014" name="Genome Announc.">
        <title>Complete Genome Sequence of Hyphomicrobium nitrativorans Strain NL23, a Denitrifying Bacterium Isolated from Biofilm of a Methanol-Fed Denitrification System Treating Seawater at the Montreal Biodome.</title>
        <authorList>
            <person name="Martineau C."/>
            <person name="Villeneuve C."/>
            <person name="Mauffrey F."/>
            <person name="Villemur R."/>
        </authorList>
    </citation>
    <scope>NUCLEOTIDE SEQUENCE [LARGE SCALE GENOMIC DNA]</scope>
    <source>
        <strain evidence="1">NL23</strain>
    </source>
</reference>
<dbReference type="EMBL" id="CP006912">
    <property type="protein sequence ID" value="AHB50383.1"/>
    <property type="molecule type" value="Genomic_DNA"/>
</dbReference>
<proteinExistence type="predicted"/>
<dbReference type="HOGENOM" id="CLU_2973328_0_0_5"/>